<dbReference type="EMBL" id="JARFVA010000004">
    <property type="protein sequence ID" value="MDF0707976.1"/>
    <property type="molecule type" value="Genomic_DNA"/>
</dbReference>
<keyword evidence="3 6" id="KW-0812">Transmembrane</keyword>
<keyword evidence="5 6" id="KW-0472">Membrane</keyword>
<dbReference type="Proteomes" id="UP001217083">
    <property type="component" value="Unassembled WGS sequence"/>
</dbReference>
<accession>A0ABT5XQ03</accession>
<evidence type="ECO:0000313" key="8">
    <source>
        <dbReference type="Proteomes" id="UP001217083"/>
    </source>
</evidence>
<keyword evidence="8" id="KW-1185">Reference proteome</keyword>
<evidence type="ECO:0000256" key="2">
    <source>
        <dbReference type="ARBA" id="ARBA00022475"/>
    </source>
</evidence>
<sequence length="444" mass="48270">MKKFPNAFVILISVIIFAWIFTYIIPQGSYQRILDEVTGTTKVLNNSYQSVDSEHLSFMDLILSIPRGIIRRADAIVLILLIGGCFYVIEKTGALNQGLVKLVRILEGKETLALVLVSTLYAAAGVTIGMQEEVIAMIPILLLFGKSLGFNTLTVILMSYGSTVIGSSFSPSNPFAVLIAQKEAGLPLLSGSELRLMVLAIVLVVWTIYLVRYAHRNRIEKVQMPSAHESMTARSKIILILLGATFCVVIYGLLFLNWDFNEMSASFFALGIAAGLIGRLGINGTGESYIEGFKEMMFASIILGLANSISLILKEGMVMDSIVNGLFGPLQYLPPSISAISMMVAHTFLHFPVPSYSGQAVLTMPILVPLSDLIGISRQTCVLAYQYGAVMGDMIVPTNGALMAVLALCNIPYNKWLRFAIKPTLIILLVAAIALVIAVSIGYR</sequence>
<comment type="subcellular location">
    <subcellularLocation>
        <location evidence="1">Cell membrane</location>
        <topology evidence="1">Multi-pass membrane protein</topology>
    </subcellularLocation>
</comment>
<evidence type="ECO:0000256" key="4">
    <source>
        <dbReference type="ARBA" id="ARBA00022989"/>
    </source>
</evidence>
<dbReference type="InterPro" id="IPR051679">
    <property type="entry name" value="DASS-Related_Transporters"/>
</dbReference>
<feature type="transmembrane region" description="Helical" evidence="6">
    <location>
        <begin position="333"/>
        <end position="353"/>
    </location>
</feature>
<feature type="transmembrane region" description="Helical" evidence="6">
    <location>
        <begin position="140"/>
        <end position="160"/>
    </location>
</feature>
<evidence type="ECO:0000256" key="1">
    <source>
        <dbReference type="ARBA" id="ARBA00004651"/>
    </source>
</evidence>
<feature type="transmembrane region" description="Helical" evidence="6">
    <location>
        <begin position="425"/>
        <end position="443"/>
    </location>
</feature>
<feature type="transmembrane region" description="Helical" evidence="6">
    <location>
        <begin position="6"/>
        <end position="25"/>
    </location>
</feature>
<dbReference type="RefSeq" id="WP_275649943.1">
    <property type="nucleotide sequence ID" value="NZ_JARFVA010000004.1"/>
</dbReference>
<dbReference type="PANTHER" id="PTHR43652">
    <property type="entry name" value="BASIC AMINO ACID ANTIPORTER YFCC-RELATED"/>
    <property type="match status" value="1"/>
</dbReference>
<feature type="transmembrane region" description="Helical" evidence="6">
    <location>
        <begin position="111"/>
        <end position="128"/>
    </location>
</feature>
<comment type="caution">
    <text evidence="7">The sequence shown here is derived from an EMBL/GenBank/DDBJ whole genome shotgun (WGS) entry which is preliminary data.</text>
</comment>
<dbReference type="PANTHER" id="PTHR43652:SF2">
    <property type="entry name" value="BASIC AMINO ACID ANTIPORTER YFCC-RELATED"/>
    <property type="match status" value="1"/>
</dbReference>
<proteinExistence type="predicted"/>
<feature type="transmembrane region" description="Helical" evidence="6">
    <location>
        <begin position="236"/>
        <end position="258"/>
    </location>
</feature>
<evidence type="ECO:0000313" key="7">
    <source>
        <dbReference type="EMBL" id="MDF0707976.1"/>
    </source>
</evidence>
<protein>
    <submittedName>
        <fullName evidence="7">Na+/H+ antiporter NhaC family protein</fullName>
    </submittedName>
</protein>
<keyword evidence="2" id="KW-1003">Cell membrane</keyword>
<gene>
    <name evidence="7" type="ORF">PY091_12180</name>
</gene>
<organism evidence="7 8">
    <name type="scientific">Flagellimonas okinawensis</name>
    <dbReference type="NCBI Taxonomy" id="3031324"/>
    <lineage>
        <taxon>Bacteria</taxon>
        <taxon>Pseudomonadati</taxon>
        <taxon>Bacteroidota</taxon>
        <taxon>Flavobacteriia</taxon>
        <taxon>Flavobacteriales</taxon>
        <taxon>Flavobacteriaceae</taxon>
        <taxon>Flagellimonas</taxon>
    </lineage>
</organism>
<feature type="transmembrane region" description="Helical" evidence="6">
    <location>
        <begin position="296"/>
        <end position="313"/>
    </location>
</feature>
<reference evidence="7 8" key="1">
    <citation type="submission" date="2023-03" db="EMBL/GenBank/DDBJ databases">
        <title>Muricauda XX sp. nov. and Muricauda XXX sp. nov., two novel species isolated from Okinawa Trough.</title>
        <authorList>
            <person name="Cao W."/>
            <person name="Deng X."/>
        </authorList>
    </citation>
    <scope>NUCLEOTIDE SEQUENCE [LARGE SCALE GENOMIC DNA]</scope>
    <source>
        <strain evidence="7 8">81s02</strain>
    </source>
</reference>
<dbReference type="InterPro" id="IPR018385">
    <property type="entry name" value="C4_dicarb_anaerob_car-like"/>
</dbReference>
<evidence type="ECO:0000256" key="6">
    <source>
        <dbReference type="SAM" id="Phobius"/>
    </source>
</evidence>
<feature type="transmembrane region" description="Helical" evidence="6">
    <location>
        <begin position="196"/>
        <end position="215"/>
    </location>
</feature>
<feature type="transmembrane region" description="Helical" evidence="6">
    <location>
        <begin position="69"/>
        <end position="89"/>
    </location>
</feature>
<evidence type="ECO:0000256" key="3">
    <source>
        <dbReference type="ARBA" id="ARBA00022692"/>
    </source>
</evidence>
<dbReference type="Pfam" id="PF03606">
    <property type="entry name" value="DcuC"/>
    <property type="match status" value="1"/>
</dbReference>
<feature type="transmembrane region" description="Helical" evidence="6">
    <location>
        <begin position="394"/>
        <end position="413"/>
    </location>
</feature>
<keyword evidence="4 6" id="KW-1133">Transmembrane helix</keyword>
<name>A0ABT5XQ03_9FLAO</name>
<evidence type="ECO:0000256" key="5">
    <source>
        <dbReference type="ARBA" id="ARBA00023136"/>
    </source>
</evidence>